<name>H6SNF3_PARPM</name>
<keyword evidence="16 19" id="KW-0961">Cell wall biogenesis/degradation</keyword>
<keyword evidence="15 19" id="KW-0131">Cell cycle</keyword>
<evidence type="ECO:0000256" key="4">
    <source>
        <dbReference type="ARBA" id="ARBA00004752"/>
    </source>
</evidence>
<evidence type="ECO:0000256" key="18">
    <source>
        <dbReference type="ARBA" id="ARBA00048914"/>
    </source>
</evidence>
<dbReference type="AlphaFoldDB" id="H6SNF3"/>
<evidence type="ECO:0000256" key="8">
    <source>
        <dbReference type="ARBA" id="ARBA00022618"/>
    </source>
</evidence>
<comment type="catalytic activity">
    <reaction evidence="18 19">
        <text>UDP-N-acetyl-alpha-D-muramate + NADP(+) = UDP-N-acetyl-3-O-(1-carboxyvinyl)-alpha-D-glucosamine + NADPH + H(+)</text>
        <dbReference type="Rhea" id="RHEA:12248"/>
        <dbReference type="ChEBI" id="CHEBI:15378"/>
        <dbReference type="ChEBI" id="CHEBI:57783"/>
        <dbReference type="ChEBI" id="CHEBI:58349"/>
        <dbReference type="ChEBI" id="CHEBI:68483"/>
        <dbReference type="ChEBI" id="CHEBI:70757"/>
        <dbReference type="EC" id="1.3.1.98"/>
    </reaction>
</comment>
<dbReference type="InterPro" id="IPR016169">
    <property type="entry name" value="FAD-bd_PCMH_sub2"/>
</dbReference>
<keyword evidence="8 19" id="KW-0132">Cell division</keyword>
<proteinExistence type="inferred from homology"/>
<dbReference type="GO" id="GO:0005829">
    <property type="term" value="C:cytosol"/>
    <property type="evidence" value="ECO:0007669"/>
    <property type="project" value="TreeGrafter"/>
</dbReference>
<evidence type="ECO:0000256" key="9">
    <source>
        <dbReference type="ARBA" id="ARBA00022630"/>
    </source>
</evidence>
<sequence>MPGRGVDHDLGPDPARPFGQGVAGPAPGPGGLGMTASLKRQADAPLDTTPLLARLPQARGRVSAGQPLAGQTWFGVGGPAEVLFKPADAEDLAAFLAGVPADVPVTVIGVASNLLIRDGGIPGVVVRLGRGFADIRVEGNTLVCGAAALDGSVARVAQAAGLGGLEFLSGIPGTLGGAVRMNAGAHGRSLADLLVSVQAVNRCGHSSTLGADRLSLSYRHCGLSEDWIFTEAVLRGTPEDPAVITRRHEALRLKREESQPLRSKTGGSTFANPEDGPKAWELIDAAGCRGLRLGGAQISDKHCNFLLNTGTATAAELEALGEHVRLRVRETSGIELRWEIRRVGVPLDDPRAPAHTVSSLLAGEHA</sequence>
<dbReference type="PANTHER" id="PTHR21071:SF4">
    <property type="entry name" value="UDP-N-ACETYLENOLPYRUVOYLGLUCOSAMINE REDUCTASE"/>
    <property type="match status" value="1"/>
</dbReference>
<dbReference type="GO" id="GO:0008360">
    <property type="term" value="P:regulation of cell shape"/>
    <property type="evidence" value="ECO:0007669"/>
    <property type="project" value="UniProtKB-KW"/>
</dbReference>
<dbReference type="InterPro" id="IPR011601">
    <property type="entry name" value="MurB_C"/>
</dbReference>
<feature type="active site" description="Proton donor" evidence="19">
    <location>
        <position position="268"/>
    </location>
</feature>
<evidence type="ECO:0000256" key="17">
    <source>
        <dbReference type="ARBA" id="ARBA00031026"/>
    </source>
</evidence>
<evidence type="ECO:0000256" key="3">
    <source>
        <dbReference type="ARBA" id="ARBA00004496"/>
    </source>
</evidence>
<dbReference type="InterPro" id="IPR036635">
    <property type="entry name" value="MurB_C_sf"/>
</dbReference>
<evidence type="ECO:0000256" key="14">
    <source>
        <dbReference type="ARBA" id="ARBA00023002"/>
    </source>
</evidence>
<dbReference type="InterPro" id="IPR006094">
    <property type="entry name" value="Oxid_FAD_bind_N"/>
</dbReference>
<dbReference type="Gene3D" id="3.30.43.10">
    <property type="entry name" value="Uridine Diphospho-n-acetylenolpyruvylglucosamine Reductase, domain 2"/>
    <property type="match status" value="1"/>
</dbReference>
<dbReference type="HAMAP" id="MF_00037">
    <property type="entry name" value="MurB"/>
    <property type="match status" value="1"/>
</dbReference>
<keyword evidence="11 19" id="KW-0521">NADP</keyword>
<dbReference type="InterPro" id="IPR016167">
    <property type="entry name" value="FAD-bd_PCMH_sub1"/>
</dbReference>
<protein>
    <recommendedName>
        <fullName evidence="6 19">UDP-N-acetylenolpyruvoylglucosamine reductase</fullName>
        <ecNumber evidence="5 19">1.3.1.98</ecNumber>
    </recommendedName>
    <alternativeName>
        <fullName evidence="17 19">UDP-N-acetylmuramate dehydrogenase</fullName>
    </alternativeName>
</protein>
<dbReference type="Gene3D" id="3.30.465.10">
    <property type="match status" value="1"/>
</dbReference>
<keyword evidence="9 19" id="KW-0285">Flavoprotein</keyword>
<dbReference type="InterPro" id="IPR036318">
    <property type="entry name" value="FAD-bd_PCMH-like_sf"/>
</dbReference>
<dbReference type="Pfam" id="PF01565">
    <property type="entry name" value="FAD_binding_4"/>
    <property type="match status" value="1"/>
</dbReference>
<evidence type="ECO:0000256" key="20">
    <source>
        <dbReference type="SAM" id="MobiDB-lite"/>
    </source>
</evidence>
<evidence type="ECO:0000313" key="22">
    <source>
        <dbReference type="EMBL" id="CCG09284.1"/>
    </source>
</evidence>
<dbReference type="SUPFAM" id="SSF56176">
    <property type="entry name" value="FAD-binding/transporter-associated domain-like"/>
    <property type="match status" value="1"/>
</dbReference>
<dbReference type="NCBIfam" id="TIGR00179">
    <property type="entry name" value="murB"/>
    <property type="match status" value="1"/>
</dbReference>
<evidence type="ECO:0000256" key="5">
    <source>
        <dbReference type="ARBA" id="ARBA00012518"/>
    </source>
</evidence>
<dbReference type="GO" id="GO:0009252">
    <property type="term" value="P:peptidoglycan biosynthetic process"/>
    <property type="evidence" value="ECO:0007669"/>
    <property type="project" value="UniProtKB-UniRule"/>
</dbReference>
<evidence type="ECO:0000259" key="21">
    <source>
        <dbReference type="PROSITE" id="PS51387"/>
    </source>
</evidence>
<feature type="active site" evidence="19">
    <location>
        <position position="339"/>
    </location>
</feature>
<reference evidence="22 23" key="1">
    <citation type="submission" date="2012-02" db="EMBL/GenBank/DDBJ databases">
        <title>Shotgun genome sequence of Phaeospirillum photometricum DSM 122.</title>
        <authorList>
            <person name="Duquesne K."/>
            <person name="Sturgis J."/>
        </authorList>
    </citation>
    <scope>NUCLEOTIDE SEQUENCE [LARGE SCALE GENOMIC DNA]</scope>
    <source>
        <strain evidence="23">DSM122</strain>
    </source>
</reference>
<evidence type="ECO:0000313" key="23">
    <source>
        <dbReference type="Proteomes" id="UP000033220"/>
    </source>
</evidence>
<dbReference type="UniPathway" id="UPA00219"/>
<feature type="region of interest" description="Disordered" evidence="20">
    <location>
        <begin position="256"/>
        <end position="275"/>
    </location>
</feature>
<evidence type="ECO:0000256" key="2">
    <source>
        <dbReference type="ARBA" id="ARBA00003921"/>
    </source>
</evidence>
<evidence type="ECO:0000256" key="7">
    <source>
        <dbReference type="ARBA" id="ARBA00022490"/>
    </source>
</evidence>
<dbReference type="SUPFAM" id="SSF56194">
    <property type="entry name" value="Uridine diphospho-N-Acetylenolpyruvylglucosamine reductase, MurB, C-terminal domain"/>
    <property type="match status" value="1"/>
</dbReference>
<dbReference type="EC" id="1.3.1.98" evidence="5 19"/>
<dbReference type="eggNOG" id="COG0812">
    <property type="taxonomic scope" value="Bacteria"/>
</dbReference>
<keyword evidence="7 19" id="KW-0963">Cytoplasm</keyword>
<evidence type="ECO:0000256" key="1">
    <source>
        <dbReference type="ARBA" id="ARBA00001974"/>
    </source>
</evidence>
<dbReference type="Gene3D" id="3.90.78.10">
    <property type="entry name" value="UDP-N-acetylenolpyruvoylglucosamine reductase, C-terminal domain"/>
    <property type="match status" value="1"/>
</dbReference>
<dbReference type="HOGENOM" id="CLU_035304_1_0_5"/>
<keyword evidence="10 19" id="KW-0274">FAD</keyword>
<dbReference type="Pfam" id="PF02873">
    <property type="entry name" value="MurB_C"/>
    <property type="match status" value="1"/>
</dbReference>
<keyword evidence="13 19" id="KW-0573">Peptidoglycan synthesis</keyword>
<dbReference type="STRING" id="1150469.RSPPHO_02658"/>
<feature type="compositionally biased region" description="Polar residues" evidence="20">
    <location>
        <begin position="260"/>
        <end position="271"/>
    </location>
</feature>
<feature type="compositionally biased region" description="Basic and acidic residues" evidence="20">
    <location>
        <begin position="1"/>
        <end position="11"/>
    </location>
</feature>
<dbReference type="NCBIfam" id="NF010480">
    <property type="entry name" value="PRK13905.1"/>
    <property type="match status" value="1"/>
</dbReference>
<evidence type="ECO:0000256" key="16">
    <source>
        <dbReference type="ARBA" id="ARBA00023316"/>
    </source>
</evidence>
<feature type="domain" description="FAD-binding PCMH-type" evidence="21">
    <location>
        <begin position="75"/>
        <end position="239"/>
    </location>
</feature>
<evidence type="ECO:0000256" key="13">
    <source>
        <dbReference type="ARBA" id="ARBA00022984"/>
    </source>
</evidence>
<keyword evidence="14 19" id="KW-0560">Oxidoreductase</keyword>
<dbReference type="PATRIC" id="fig|1150469.3.peg.3022"/>
<dbReference type="EMBL" id="HE663493">
    <property type="protein sequence ID" value="CCG09284.1"/>
    <property type="molecule type" value="Genomic_DNA"/>
</dbReference>
<evidence type="ECO:0000256" key="12">
    <source>
        <dbReference type="ARBA" id="ARBA00022960"/>
    </source>
</evidence>
<feature type="active site" evidence="19">
    <location>
        <position position="219"/>
    </location>
</feature>
<dbReference type="Proteomes" id="UP000033220">
    <property type="component" value="Chromosome DSM 122"/>
</dbReference>
<evidence type="ECO:0000256" key="19">
    <source>
        <dbReference type="HAMAP-Rule" id="MF_00037"/>
    </source>
</evidence>
<keyword evidence="23" id="KW-1185">Reference proteome</keyword>
<dbReference type="KEGG" id="rpm:RSPPHO_02658"/>
<comment type="subcellular location">
    <subcellularLocation>
        <location evidence="3 19">Cytoplasm</location>
    </subcellularLocation>
</comment>
<dbReference type="InterPro" id="IPR003170">
    <property type="entry name" value="MurB"/>
</dbReference>
<dbReference type="GO" id="GO:0008762">
    <property type="term" value="F:UDP-N-acetylmuramate dehydrogenase activity"/>
    <property type="evidence" value="ECO:0007669"/>
    <property type="project" value="UniProtKB-UniRule"/>
</dbReference>
<dbReference type="PROSITE" id="PS51387">
    <property type="entry name" value="FAD_PCMH"/>
    <property type="match status" value="1"/>
</dbReference>
<dbReference type="GO" id="GO:0051301">
    <property type="term" value="P:cell division"/>
    <property type="evidence" value="ECO:0007669"/>
    <property type="project" value="UniProtKB-KW"/>
</dbReference>
<evidence type="ECO:0000256" key="10">
    <source>
        <dbReference type="ARBA" id="ARBA00022827"/>
    </source>
</evidence>
<gene>
    <name evidence="19 22" type="primary">murB</name>
    <name evidence="22" type="ORF">RSPPHO_02658</name>
</gene>
<evidence type="ECO:0000256" key="6">
    <source>
        <dbReference type="ARBA" id="ARBA00015188"/>
    </source>
</evidence>
<dbReference type="GO" id="GO:0071555">
    <property type="term" value="P:cell wall organization"/>
    <property type="evidence" value="ECO:0007669"/>
    <property type="project" value="UniProtKB-KW"/>
</dbReference>
<dbReference type="GO" id="GO:0071949">
    <property type="term" value="F:FAD binding"/>
    <property type="evidence" value="ECO:0007669"/>
    <property type="project" value="InterPro"/>
</dbReference>
<evidence type="ECO:0000256" key="15">
    <source>
        <dbReference type="ARBA" id="ARBA00023306"/>
    </source>
</evidence>
<evidence type="ECO:0000256" key="11">
    <source>
        <dbReference type="ARBA" id="ARBA00022857"/>
    </source>
</evidence>
<keyword evidence="12 19" id="KW-0133">Cell shape</keyword>
<dbReference type="InterPro" id="IPR016166">
    <property type="entry name" value="FAD-bd_PCMH"/>
</dbReference>
<accession>H6SNF3</accession>
<comment type="function">
    <text evidence="2 19">Cell wall formation.</text>
</comment>
<comment type="pathway">
    <text evidence="4 19">Cell wall biogenesis; peptidoglycan biosynthesis.</text>
</comment>
<organism evidence="22 23">
    <name type="scientific">Pararhodospirillum photometricum DSM 122</name>
    <dbReference type="NCBI Taxonomy" id="1150469"/>
    <lineage>
        <taxon>Bacteria</taxon>
        <taxon>Pseudomonadati</taxon>
        <taxon>Pseudomonadota</taxon>
        <taxon>Alphaproteobacteria</taxon>
        <taxon>Rhodospirillales</taxon>
        <taxon>Rhodospirillaceae</taxon>
        <taxon>Pararhodospirillum</taxon>
    </lineage>
</organism>
<feature type="region of interest" description="Disordered" evidence="20">
    <location>
        <begin position="1"/>
        <end position="36"/>
    </location>
</feature>
<comment type="cofactor">
    <cofactor evidence="1 19">
        <name>FAD</name>
        <dbReference type="ChEBI" id="CHEBI:57692"/>
    </cofactor>
</comment>
<dbReference type="PANTHER" id="PTHR21071">
    <property type="entry name" value="UDP-N-ACETYLENOLPYRUVOYLGLUCOSAMINE REDUCTASE"/>
    <property type="match status" value="1"/>
</dbReference>
<comment type="similarity">
    <text evidence="19">Belongs to the MurB family.</text>
</comment>